<dbReference type="EMBL" id="QKYU01000021">
    <property type="protein sequence ID" value="PZW41351.1"/>
    <property type="molecule type" value="Genomic_DNA"/>
</dbReference>
<dbReference type="Pfam" id="PF11306">
    <property type="entry name" value="DUF3108"/>
    <property type="match status" value="1"/>
</dbReference>
<dbReference type="OrthoDB" id="7375395at2"/>
<dbReference type="AlphaFoldDB" id="A0A2W7I351"/>
<feature type="region of interest" description="Disordered" evidence="1">
    <location>
        <begin position="254"/>
        <end position="290"/>
    </location>
</feature>
<feature type="chain" id="PRO_5015862749" evidence="2">
    <location>
        <begin position="19"/>
        <end position="290"/>
    </location>
</feature>
<name>A0A2W7I351_9PROT</name>
<organism evidence="3 4">
    <name type="scientific">Humitalea rosea</name>
    <dbReference type="NCBI Taxonomy" id="990373"/>
    <lineage>
        <taxon>Bacteria</taxon>
        <taxon>Pseudomonadati</taxon>
        <taxon>Pseudomonadota</taxon>
        <taxon>Alphaproteobacteria</taxon>
        <taxon>Acetobacterales</taxon>
        <taxon>Roseomonadaceae</taxon>
        <taxon>Humitalea</taxon>
    </lineage>
</organism>
<gene>
    <name evidence="3" type="ORF">C8P66_12159</name>
</gene>
<evidence type="ECO:0000256" key="2">
    <source>
        <dbReference type="SAM" id="SignalP"/>
    </source>
</evidence>
<accession>A0A2W7I351</accession>
<evidence type="ECO:0000256" key="1">
    <source>
        <dbReference type="SAM" id="MobiDB-lite"/>
    </source>
</evidence>
<sequence>MRVLVLLIGLAFSLPAAAEPLRATYRVTAAGLTVMEVEAVFDLTTPGAYRIETRSRLTGFASTFFSGNQVNEVRGTWAGDLARPSRFAAEGVWRGTARRILLEYPGGEPVVRALEPPNEGEREEVPPDLKQGTMDSLSALAQLTRTLATTQRCEGAAQVYDGRRRSDFSAITAGWEQVPAWRDAWTGAALRCGFEGRQIAGFLLDDDRPAESRQPQQGTAWMAVIRPDMPPVPVRIEMPSRWFGKVIAYLVRSGPPSGPPSGQASRRASNGTRSLTMAATGAAPAMAPVP</sequence>
<comment type="caution">
    <text evidence="3">The sequence shown here is derived from an EMBL/GenBank/DDBJ whole genome shotgun (WGS) entry which is preliminary data.</text>
</comment>
<evidence type="ECO:0000313" key="4">
    <source>
        <dbReference type="Proteomes" id="UP000249688"/>
    </source>
</evidence>
<dbReference type="Proteomes" id="UP000249688">
    <property type="component" value="Unassembled WGS sequence"/>
</dbReference>
<feature type="signal peptide" evidence="2">
    <location>
        <begin position="1"/>
        <end position="18"/>
    </location>
</feature>
<feature type="compositionally biased region" description="Low complexity" evidence="1">
    <location>
        <begin position="276"/>
        <end position="290"/>
    </location>
</feature>
<evidence type="ECO:0000313" key="3">
    <source>
        <dbReference type="EMBL" id="PZW41351.1"/>
    </source>
</evidence>
<reference evidence="3 4" key="1">
    <citation type="submission" date="2018-06" db="EMBL/GenBank/DDBJ databases">
        <title>Genomic Encyclopedia of Archaeal and Bacterial Type Strains, Phase II (KMG-II): from individual species to whole genera.</title>
        <authorList>
            <person name="Goeker M."/>
        </authorList>
    </citation>
    <scope>NUCLEOTIDE SEQUENCE [LARGE SCALE GENOMIC DNA]</scope>
    <source>
        <strain evidence="3 4">DSM 24525</strain>
    </source>
</reference>
<feature type="compositionally biased region" description="Polar residues" evidence="1">
    <location>
        <begin position="263"/>
        <end position="275"/>
    </location>
</feature>
<keyword evidence="2" id="KW-0732">Signal</keyword>
<proteinExistence type="predicted"/>
<protein>
    <submittedName>
        <fullName evidence="3">Uncharacterized protein DUF3108</fullName>
    </submittedName>
</protein>
<keyword evidence="4" id="KW-1185">Reference proteome</keyword>
<dbReference type="InterPro" id="IPR021457">
    <property type="entry name" value="DUF3108"/>
</dbReference>